<dbReference type="PANTHER" id="PTHR13140">
    <property type="entry name" value="MYOSIN"/>
    <property type="match status" value="1"/>
</dbReference>
<dbReference type="SUPFAM" id="SSF52540">
    <property type="entry name" value="P-loop containing nucleoside triphosphate hydrolases"/>
    <property type="match status" value="1"/>
</dbReference>
<dbReference type="FunFam" id="1.10.10.820:FF:000001">
    <property type="entry name" value="Myosin heavy chain"/>
    <property type="match status" value="1"/>
</dbReference>
<dbReference type="GO" id="GO:0005886">
    <property type="term" value="C:plasma membrane"/>
    <property type="evidence" value="ECO:0007669"/>
    <property type="project" value="TreeGrafter"/>
</dbReference>
<evidence type="ECO:0000256" key="2">
    <source>
        <dbReference type="ARBA" id="ARBA00008314"/>
    </source>
</evidence>
<dbReference type="PROSITE" id="PS51844">
    <property type="entry name" value="SH3_LIKE"/>
    <property type="match status" value="1"/>
</dbReference>
<dbReference type="SMART" id="SM00242">
    <property type="entry name" value="MYSc"/>
    <property type="match status" value="1"/>
</dbReference>
<dbReference type="InterPro" id="IPR001609">
    <property type="entry name" value="Myosin_head_motor_dom-like"/>
</dbReference>
<dbReference type="Gene3D" id="1.10.10.820">
    <property type="match status" value="1"/>
</dbReference>
<accession>A0A2P2HZY0</accession>
<dbReference type="PROSITE" id="PS51456">
    <property type="entry name" value="MYOSIN_MOTOR"/>
    <property type="match status" value="1"/>
</dbReference>
<protein>
    <submittedName>
        <fullName evidence="15">Unconventional myosin-VI-like</fullName>
    </submittedName>
</protein>
<dbReference type="InterPro" id="IPR032412">
    <property type="entry name" value="Myosin-VI_CBD"/>
</dbReference>
<dbReference type="FunFam" id="1.20.58.530:FF:000006">
    <property type="entry name" value="Putative unconventional myosin-VI"/>
    <property type="match status" value="1"/>
</dbReference>
<evidence type="ECO:0000256" key="10">
    <source>
        <dbReference type="ARBA" id="ARBA00023203"/>
    </source>
</evidence>
<evidence type="ECO:0000259" key="14">
    <source>
        <dbReference type="PROSITE" id="PS51844"/>
    </source>
</evidence>
<dbReference type="InterPro" id="IPR036114">
    <property type="entry name" value="MYSc_Myo6"/>
</dbReference>
<dbReference type="FunFam" id="3.40.850.10:FF:000018">
    <property type="entry name" value="unconventional myosin-VI isoform X1"/>
    <property type="match status" value="1"/>
</dbReference>
<dbReference type="GO" id="GO:0005516">
    <property type="term" value="F:calmodulin binding"/>
    <property type="evidence" value="ECO:0007669"/>
    <property type="project" value="UniProtKB-KW"/>
</dbReference>
<evidence type="ECO:0000259" key="13">
    <source>
        <dbReference type="PROSITE" id="PS51456"/>
    </source>
</evidence>
<keyword evidence="6 11" id="KW-0067">ATP-binding</keyword>
<dbReference type="Gene3D" id="3.30.70.1590">
    <property type="match status" value="1"/>
</dbReference>
<dbReference type="AlphaFoldDB" id="A0A2P2HZY0"/>
<feature type="region of interest" description="Actin-binding" evidence="11">
    <location>
        <begin position="666"/>
        <end position="688"/>
    </location>
</feature>
<dbReference type="GO" id="GO:0016459">
    <property type="term" value="C:myosin complex"/>
    <property type="evidence" value="ECO:0007669"/>
    <property type="project" value="UniProtKB-KW"/>
</dbReference>
<dbReference type="GO" id="GO:0051015">
    <property type="term" value="F:actin filament binding"/>
    <property type="evidence" value="ECO:0007669"/>
    <property type="project" value="InterPro"/>
</dbReference>
<dbReference type="GO" id="GO:0009888">
    <property type="term" value="P:tissue development"/>
    <property type="evidence" value="ECO:0007669"/>
    <property type="project" value="UniProtKB-ARBA"/>
</dbReference>
<evidence type="ECO:0000256" key="1">
    <source>
        <dbReference type="ARBA" id="ARBA00004496"/>
    </source>
</evidence>
<evidence type="ECO:0000256" key="7">
    <source>
        <dbReference type="ARBA" id="ARBA00022860"/>
    </source>
</evidence>
<dbReference type="FunFam" id="3.30.70.1590:FF:000002">
    <property type="entry name" value="unconventional myosin-VI isoform X1"/>
    <property type="match status" value="1"/>
</dbReference>
<dbReference type="GO" id="GO:0030048">
    <property type="term" value="P:actin filament-based movement"/>
    <property type="evidence" value="ECO:0007669"/>
    <property type="project" value="TreeGrafter"/>
</dbReference>
<dbReference type="Gene3D" id="6.10.220.10">
    <property type="match status" value="1"/>
</dbReference>
<dbReference type="PANTHER" id="PTHR13140:SF745">
    <property type="entry name" value="UNCONVENTIONAL MYOSIN-VI"/>
    <property type="match status" value="1"/>
</dbReference>
<dbReference type="GO" id="GO:0007015">
    <property type="term" value="P:actin filament organization"/>
    <property type="evidence" value="ECO:0007669"/>
    <property type="project" value="TreeGrafter"/>
</dbReference>
<feature type="region of interest" description="Disordered" evidence="12">
    <location>
        <begin position="1113"/>
        <end position="1154"/>
    </location>
</feature>
<dbReference type="InterPro" id="IPR004009">
    <property type="entry name" value="SH3_Myosin"/>
</dbReference>
<dbReference type="GO" id="GO:0030139">
    <property type="term" value="C:endocytic vesicle"/>
    <property type="evidence" value="ECO:0007669"/>
    <property type="project" value="TreeGrafter"/>
</dbReference>
<dbReference type="GO" id="GO:0000146">
    <property type="term" value="F:microfilament motor activity"/>
    <property type="evidence" value="ECO:0007669"/>
    <property type="project" value="TreeGrafter"/>
</dbReference>
<dbReference type="CDD" id="cd21759">
    <property type="entry name" value="CBD_MYO6-like"/>
    <property type="match status" value="1"/>
</dbReference>
<feature type="binding site" evidence="11">
    <location>
        <begin position="167"/>
        <end position="174"/>
    </location>
    <ligand>
        <name>ATP</name>
        <dbReference type="ChEBI" id="CHEBI:30616"/>
    </ligand>
</feature>
<dbReference type="PRINTS" id="PR00193">
    <property type="entry name" value="MYOSINHEAVY"/>
</dbReference>
<evidence type="ECO:0000256" key="3">
    <source>
        <dbReference type="ARBA" id="ARBA00022490"/>
    </source>
</evidence>
<organism evidence="15">
    <name type="scientific">Hirondellea gigas</name>
    <dbReference type="NCBI Taxonomy" id="1518452"/>
    <lineage>
        <taxon>Eukaryota</taxon>
        <taxon>Metazoa</taxon>
        <taxon>Ecdysozoa</taxon>
        <taxon>Arthropoda</taxon>
        <taxon>Crustacea</taxon>
        <taxon>Multicrustacea</taxon>
        <taxon>Malacostraca</taxon>
        <taxon>Eumalacostraca</taxon>
        <taxon>Peracarida</taxon>
        <taxon>Amphipoda</taxon>
        <taxon>Amphilochidea</taxon>
        <taxon>Lysianassida</taxon>
        <taxon>Lysianassidira</taxon>
        <taxon>Lysianassoidea</taxon>
        <taxon>Lysianassidae</taxon>
        <taxon>Hirondellea</taxon>
    </lineage>
</organism>
<dbReference type="InterPro" id="IPR027417">
    <property type="entry name" value="P-loop_NTPase"/>
</dbReference>
<sequence>MGSIPEGPCQGMDGGGSQKVWVADPMQGFLLGSIIDLNPEGVTVQPAVPQNRNAKPIIVSYDRVYPAEDDESKNVDDNCALMYLNEATLLHNIRIRYNKDKIYTYVANILIAVNPYFEVKKLYSLDTITRYQGKSLGQMPPHVFAIADKAFRDMKVLKESQSIVVSGESGAGKTESTKYILRYLCESWGSKMGQLEQKILDANPVLEAFGNAKTTRNNNSSRFGKFIEIHFSDRHLVVGGFISHYLLEKSRIVGQSPHERNYHIFYQLCAGAPDELRNKLRLTNPDDYEYLRHGCTQYFVTKESASKLSSNSTSKEHTSRGPLRDPILDDVRNFANLDKALGNLGLAGQERLAIYTTVAAVLHLGNILFEENPEDAKGGCRICASSSEALRICAGLLGVDPGHLNQALLSRVMQTSKGGLKGTVIMVPLKIHEARGARDALAKATYSKLFDHIVHRINQGIPFSSSAYYIGVLDIAGFEYFPVNSFEQFCINYCNEKLQQFFNERILKEEQLIYEKEGLGVKKISYVDNQDCIDLIEAKGVGLISLLDEEHKLPKPSPTHFTSMCHSHHANHFRLALPRKSRLKDHREIRDDEGFLIRHFAGAVCYQTAEFLMKNNDALHASLEGLAQEAGNQFIKGLFMVSGSSNTNSRGKLTFISVAAKFKTQLQELMDKLLGTGTSFVRCIKPNVKMVDHEFEGGPILSQLQCSGMTSVLELMQQGYPSRAPFNDLYHMYKKFLPEQLSRLDPRLFCKALFRALGLDDKDFKFGLTRVFFRPGKYAEFDQIMRSDPENLKLLVDKVRRWLLQSRWKKAIWCALSVIKLKYKIIYRREKLIIIQKNVRMLNAKNKYRPRYMTVLRIQGLKSQVEQMMSITKELSKERESSITEVNNLQKTIDISIKRIRSQALSRAVLEREYSSLVAAADNTMDNLRRKMQMQKKAEEQDRLRKIQEQMDQERHRKEEELRKLKEEEDNKRKRAELEVRRKVEEEAARRVEEQELLLATERQAAAAAAALEEASARDAEEQERRDHELALRLAAETRGGVDDSDTPMLKRSTIVESQRAAAASSKYDLSKWKYAELRDTINTSCDLELLDACRVEFHRRLKVYHAWKAKNKKKTTMDESQRAPKSVLDAAKSQSMRAAASGNKAAPGSSGTDTHRYFRIPFVRPTDDPSASSQQKGWWYAHFDGEWIARQMELHPDKHPILLLAGRDDMQMCELSIEETGLTRKRGAEILVHEFEKEWSKCGGKAYVPRR</sequence>
<dbReference type="Pfam" id="PF21521">
    <property type="entry name" value="MYO6_lever"/>
    <property type="match status" value="1"/>
</dbReference>
<evidence type="ECO:0000256" key="4">
    <source>
        <dbReference type="ARBA" id="ARBA00022553"/>
    </source>
</evidence>
<proteinExistence type="evidence at transcript level"/>
<dbReference type="Gene3D" id="2.30.30.360">
    <property type="entry name" value="Myosin S1 fragment, N-terminal"/>
    <property type="match status" value="1"/>
</dbReference>
<evidence type="ECO:0000256" key="11">
    <source>
        <dbReference type="PROSITE-ProRule" id="PRU00782"/>
    </source>
</evidence>
<feature type="domain" description="Myosin motor" evidence="13">
    <location>
        <begin position="73"/>
        <end position="786"/>
    </location>
</feature>
<keyword evidence="7" id="KW-0112">Calmodulin-binding</keyword>
<dbReference type="Pfam" id="PF16521">
    <property type="entry name" value="Myosin-VI_CBD"/>
    <property type="match status" value="1"/>
</dbReference>
<comment type="similarity">
    <text evidence="2 11">Belongs to the TRAFAC class myosin-kinesin ATPase superfamily. Myosin family.</text>
</comment>
<dbReference type="EMBL" id="IACF01001630">
    <property type="protein sequence ID" value="LAB67321.1"/>
    <property type="molecule type" value="mRNA"/>
</dbReference>
<dbReference type="Gene3D" id="3.40.850.10">
    <property type="entry name" value="Kinesin motor domain"/>
    <property type="match status" value="1"/>
</dbReference>
<evidence type="ECO:0000256" key="6">
    <source>
        <dbReference type="ARBA" id="ARBA00022840"/>
    </source>
</evidence>
<dbReference type="InterPro" id="IPR036961">
    <property type="entry name" value="Kinesin_motor_dom_sf"/>
</dbReference>
<evidence type="ECO:0000256" key="12">
    <source>
        <dbReference type="SAM" id="MobiDB-lite"/>
    </source>
</evidence>
<dbReference type="InterPro" id="IPR008989">
    <property type="entry name" value="Myosin_S1_N"/>
</dbReference>
<evidence type="ECO:0000256" key="9">
    <source>
        <dbReference type="ARBA" id="ARBA00023175"/>
    </source>
</evidence>
<keyword evidence="8 11" id="KW-0518">Myosin</keyword>
<feature type="domain" description="Myosin N-terminal SH3-like" evidence="14">
    <location>
        <begin position="15"/>
        <end position="69"/>
    </location>
</feature>
<feature type="region of interest" description="Disordered" evidence="12">
    <location>
        <begin position="950"/>
        <end position="975"/>
    </location>
</feature>
<evidence type="ECO:0000256" key="5">
    <source>
        <dbReference type="ARBA" id="ARBA00022741"/>
    </source>
</evidence>
<dbReference type="Gene3D" id="1.20.120.720">
    <property type="entry name" value="Myosin VI head, motor domain, U50 subdomain"/>
    <property type="match status" value="1"/>
</dbReference>
<dbReference type="InterPro" id="IPR049016">
    <property type="entry name" value="MYO6_lever"/>
</dbReference>
<evidence type="ECO:0000256" key="8">
    <source>
        <dbReference type="ARBA" id="ARBA00023123"/>
    </source>
</evidence>
<dbReference type="GO" id="GO:0005524">
    <property type="term" value="F:ATP binding"/>
    <property type="evidence" value="ECO:0007669"/>
    <property type="project" value="UniProtKB-UniRule"/>
</dbReference>
<comment type="subcellular location">
    <subcellularLocation>
        <location evidence="1">Cytoplasm</location>
    </subcellularLocation>
</comment>
<reference evidence="15" key="1">
    <citation type="journal article" date="2018" name="Biosci. Biotechnol. Biochem.">
        <title>Polysaccharide hydrolase of the hadal zone amphipods Hirondellea gigas.</title>
        <authorList>
            <person name="Kobayashi H."/>
            <person name="Nagahama T."/>
            <person name="Arai W."/>
            <person name="Sasagawa Y."/>
            <person name="Umeda M."/>
            <person name="Hayashi T."/>
            <person name="Nikaido I."/>
            <person name="Watanabe H."/>
            <person name="Oguri K."/>
            <person name="Kitazato H."/>
            <person name="Fujioka K."/>
            <person name="Kido Y."/>
            <person name="Takami H."/>
        </authorList>
    </citation>
    <scope>NUCLEOTIDE SEQUENCE</scope>
    <source>
        <tissue evidence="15">Whole body</tissue>
    </source>
</reference>
<dbReference type="Pfam" id="PF00063">
    <property type="entry name" value="Myosin_head"/>
    <property type="match status" value="1"/>
</dbReference>
<dbReference type="GO" id="GO:0048513">
    <property type="term" value="P:animal organ development"/>
    <property type="evidence" value="ECO:0007669"/>
    <property type="project" value="UniProtKB-ARBA"/>
</dbReference>
<dbReference type="GO" id="GO:0048731">
    <property type="term" value="P:system development"/>
    <property type="evidence" value="ECO:0007669"/>
    <property type="project" value="UniProtKB-ARBA"/>
</dbReference>
<dbReference type="Gene3D" id="1.20.58.530">
    <property type="match status" value="1"/>
</dbReference>
<evidence type="ECO:0000313" key="15">
    <source>
        <dbReference type="EMBL" id="LAB67321.1"/>
    </source>
</evidence>
<dbReference type="CDD" id="cd01382">
    <property type="entry name" value="MYSc_Myo6"/>
    <property type="match status" value="1"/>
</dbReference>
<keyword evidence="4" id="KW-0597">Phosphoprotein</keyword>
<keyword evidence="10 11" id="KW-0009">Actin-binding</keyword>
<keyword evidence="9 11" id="KW-0505">Motor protein</keyword>
<keyword evidence="5 11" id="KW-0547">Nucleotide-binding</keyword>
<name>A0A2P2HZY0_9CRUS</name>
<keyword evidence="3" id="KW-0963">Cytoplasm</keyword>
<dbReference type="CDD" id="cd21958">
    <property type="entry name" value="MyUb_Myo6"/>
    <property type="match status" value="1"/>
</dbReference>